<dbReference type="AlphaFoldDB" id="A0AAQ4E194"/>
<keyword evidence="2" id="KW-1185">Reference proteome</keyword>
<comment type="caution">
    <text evidence="1">The sequence shown here is derived from an EMBL/GenBank/DDBJ whole genome shotgun (WGS) entry which is preliminary data.</text>
</comment>
<reference evidence="1 2" key="1">
    <citation type="journal article" date="2023" name="Arcadia Sci">
        <title>De novo assembly of a long-read Amblyomma americanum tick genome.</title>
        <authorList>
            <person name="Chou S."/>
            <person name="Poskanzer K.E."/>
            <person name="Rollins M."/>
            <person name="Thuy-Boun P.S."/>
        </authorList>
    </citation>
    <scope>NUCLEOTIDE SEQUENCE [LARGE SCALE GENOMIC DNA]</scope>
    <source>
        <strain evidence="1">F_SG_1</strain>
        <tissue evidence="1">Salivary glands</tissue>
    </source>
</reference>
<evidence type="ECO:0000313" key="2">
    <source>
        <dbReference type="Proteomes" id="UP001321473"/>
    </source>
</evidence>
<evidence type="ECO:0000313" key="1">
    <source>
        <dbReference type="EMBL" id="KAK8768484.1"/>
    </source>
</evidence>
<dbReference type="Proteomes" id="UP001321473">
    <property type="component" value="Unassembled WGS sequence"/>
</dbReference>
<sequence>MLAFHLLKQKCFLSLVRKFAGGPQPRLVYPRLLEERAADGAKLVHIHEDLTLSLLRASVAAPTLIVHEFENGTPAVSFIRGEDIDGNLYEDEKHFATVAVRAESDALELDGVIGPRHRIAPAPTMERSVEGHVPHNIYEIEEEIGARYDALLPKRDEAALKRKRRYKRHGRVPEKVTIELFVISDQKHQKHFDKTKALLQYMCVIINSDTEPYVHGNRKYLHDTQTLHKLRKYVDQKKREYGYPDVVYLMTGYRGPDCWKVRSKGHKLDGQYAGMLVKPLDLCKYSVPGKTRVTVDSSPAIIQRCKVRCILAGRKSFFRNRPRSYFDLEAHDFTSCGNGKVCVRGICGEKP</sequence>
<gene>
    <name evidence="1" type="ORF">V5799_015050</name>
</gene>
<accession>A0AAQ4E194</accession>
<proteinExistence type="predicted"/>
<name>A0AAQ4E194_AMBAM</name>
<organism evidence="1 2">
    <name type="scientific">Amblyomma americanum</name>
    <name type="common">Lone star tick</name>
    <dbReference type="NCBI Taxonomy" id="6943"/>
    <lineage>
        <taxon>Eukaryota</taxon>
        <taxon>Metazoa</taxon>
        <taxon>Ecdysozoa</taxon>
        <taxon>Arthropoda</taxon>
        <taxon>Chelicerata</taxon>
        <taxon>Arachnida</taxon>
        <taxon>Acari</taxon>
        <taxon>Parasitiformes</taxon>
        <taxon>Ixodida</taxon>
        <taxon>Ixodoidea</taxon>
        <taxon>Ixodidae</taxon>
        <taxon>Amblyomminae</taxon>
        <taxon>Amblyomma</taxon>
    </lineage>
</organism>
<dbReference type="EMBL" id="JARKHS020023856">
    <property type="protein sequence ID" value="KAK8768484.1"/>
    <property type="molecule type" value="Genomic_DNA"/>
</dbReference>
<protein>
    <submittedName>
        <fullName evidence="1">Uncharacterized protein</fullName>
    </submittedName>
</protein>